<name>A0A7W9A5M4_9CAUL</name>
<dbReference type="InterPro" id="IPR025355">
    <property type="entry name" value="DUF4259"/>
</dbReference>
<organism evidence="1 2">
    <name type="scientific">Brevundimonas halotolerans</name>
    <dbReference type="NCBI Taxonomy" id="69670"/>
    <lineage>
        <taxon>Bacteria</taxon>
        <taxon>Pseudomonadati</taxon>
        <taxon>Pseudomonadota</taxon>
        <taxon>Alphaproteobacteria</taxon>
        <taxon>Caulobacterales</taxon>
        <taxon>Caulobacteraceae</taxon>
        <taxon>Brevundimonas</taxon>
    </lineage>
</organism>
<evidence type="ECO:0000313" key="1">
    <source>
        <dbReference type="EMBL" id="MBB5661445.1"/>
    </source>
</evidence>
<dbReference type="Pfam" id="PF14078">
    <property type="entry name" value="DUF4259"/>
    <property type="match status" value="1"/>
</dbReference>
<keyword evidence="2" id="KW-1185">Reference proteome</keyword>
<gene>
    <name evidence="1" type="ORF">FHS65_002208</name>
</gene>
<protein>
    <recommendedName>
        <fullName evidence="3">DUF4259 domain-containing protein</fullName>
    </recommendedName>
</protein>
<accession>A0A7W9A5M4</accession>
<dbReference type="EMBL" id="JACIJB010000011">
    <property type="protein sequence ID" value="MBB5661445.1"/>
    <property type="molecule type" value="Genomic_DNA"/>
</dbReference>
<evidence type="ECO:0000313" key="2">
    <source>
        <dbReference type="Proteomes" id="UP000548978"/>
    </source>
</evidence>
<dbReference type="AlphaFoldDB" id="A0A7W9A5M4"/>
<evidence type="ECO:0008006" key="3">
    <source>
        <dbReference type="Google" id="ProtNLM"/>
    </source>
</evidence>
<sequence>MMGTWGLAAFENDDAVDLGYEIEEGGWTVATRAMAKVILKFGYLEAPDSQRGVAAATLVAAKRRPDVVDLSPEVAILRDLLPPPPPFSAQLARLTLNRVMRRSELQELWAESPELDEWRAETSKGLQAL</sequence>
<dbReference type="Proteomes" id="UP000548978">
    <property type="component" value="Unassembled WGS sequence"/>
</dbReference>
<comment type="caution">
    <text evidence="1">The sequence shown here is derived from an EMBL/GenBank/DDBJ whole genome shotgun (WGS) entry which is preliminary data.</text>
</comment>
<proteinExistence type="predicted"/>
<reference evidence="1 2" key="1">
    <citation type="submission" date="2020-08" db="EMBL/GenBank/DDBJ databases">
        <title>Genomic Encyclopedia of Type Strains, Phase IV (KMG-IV): sequencing the most valuable type-strain genomes for metagenomic binning, comparative biology and taxonomic classification.</title>
        <authorList>
            <person name="Goeker M."/>
        </authorList>
    </citation>
    <scope>NUCLEOTIDE SEQUENCE [LARGE SCALE GENOMIC DNA]</scope>
    <source>
        <strain evidence="1 2">DSM 24448</strain>
    </source>
</reference>